<dbReference type="GO" id="GO:0004888">
    <property type="term" value="F:transmembrane signaling receptor activity"/>
    <property type="evidence" value="ECO:0007669"/>
    <property type="project" value="TreeGrafter"/>
</dbReference>
<dbReference type="PANTHER" id="PTHR43531:SF11">
    <property type="entry name" value="METHYL-ACCEPTING CHEMOTAXIS PROTEIN 3"/>
    <property type="match status" value="1"/>
</dbReference>
<evidence type="ECO:0000256" key="1">
    <source>
        <dbReference type="ARBA" id="ARBA00022500"/>
    </source>
</evidence>
<dbReference type="EMBL" id="VSSQ01023487">
    <property type="protein sequence ID" value="MPM70457.1"/>
    <property type="molecule type" value="Genomic_DNA"/>
</dbReference>
<gene>
    <name evidence="3" type="ORF">SDC9_117412</name>
</gene>
<keyword evidence="1" id="KW-0145">Chemotaxis</keyword>
<dbReference type="Gene3D" id="1.10.287.950">
    <property type="entry name" value="Methyl-accepting chemotaxis protein"/>
    <property type="match status" value="1"/>
</dbReference>
<dbReference type="GO" id="GO:0005886">
    <property type="term" value="C:plasma membrane"/>
    <property type="evidence" value="ECO:0007669"/>
    <property type="project" value="TreeGrafter"/>
</dbReference>
<evidence type="ECO:0008006" key="4">
    <source>
        <dbReference type="Google" id="ProtNLM"/>
    </source>
</evidence>
<protein>
    <recommendedName>
        <fullName evidence="4">Methyl-accepting chemotaxis protein IV</fullName>
    </recommendedName>
</protein>
<evidence type="ECO:0000313" key="3">
    <source>
        <dbReference type="EMBL" id="MPM70457.1"/>
    </source>
</evidence>
<evidence type="ECO:0000256" key="2">
    <source>
        <dbReference type="SAM" id="MobiDB-lite"/>
    </source>
</evidence>
<reference evidence="3" key="1">
    <citation type="submission" date="2019-08" db="EMBL/GenBank/DDBJ databases">
        <authorList>
            <person name="Kucharzyk K."/>
            <person name="Murdoch R.W."/>
            <person name="Higgins S."/>
            <person name="Loffler F."/>
        </authorList>
    </citation>
    <scope>NUCLEOTIDE SEQUENCE</scope>
</reference>
<dbReference type="PANTHER" id="PTHR43531">
    <property type="entry name" value="PROTEIN ICFG"/>
    <property type="match status" value="1"/>
</dbReference>
<dbReference type="GO" id="GO:0006935">
    <property type="term" value="P:chemotaxis"/>
    <property type="evidence" value="ECO:0007669"/>
    <property type="project" value="UniProtKB-KW"/>
</dbReference>
<organism evidence="3">
    <name type="scientific">bioreactor metagenome</name>
    <dbReference type="NCBI Taxonomy" id="1076179"/>
    <lineage>
        <taxon>unclassified sequences</taxon>
        <taxon>metagenomes</taxon>
        <taxon>ecological metagenomes</taxon>
    </lineage>
</organism>
<dbReference type="AlphaFoldDB" id="A0A645BZ76"/>
<name>A0A645BZ76_9ZZZZ</name>
<accession>A0A645BZ76</accession>
<sequence length="105" mass="11275">MEQLAVASNEQSAGIAQINKAISQVSDVIQTNSATSEESAAASEQLSGQANILKEIIARFKLKNQRQSLRVEEKEPESGPEEAPEAAKKQPVINLSGAPFGKYSY</sequence>
<proteinExistence type="predicted"/>
<dbReference type="SUPFAM" id="SSF58104">
    <property type="entry name" value="Methyl-accepting chemotaxis protein (MCP) signaling domain"/>
    <property type="match status" value="1"/>
</dbReference>
<feature type="region of interest" description="Disordered" evidence="2">
    <location>
        <begin position="66"/>
        <end position="105"/>
    </location>
</feature>
<dbReference type="InterPro" id="IPR051310">
    <property type="entry name" value="MCP_chemotaxis"/>
</dbReference>
<comment type="caution">
    <text evidence="3">The sequence shown here is derived from an EMBL/GenBank/DDBJ whole genome shotgun (WGS) entry which is preliminary data.</text>
</comment>